<protein>
    <submittedName>
        <fullName evidence="2">Uncharacterized protein</fullName>
    </submittedName>
</protein>
<name>A0A8X8AZV5_BRACI</name>
<dbReference type="Proteomes" id="UP000886595">
    <property type="component" value="Unassembled WGS sequence"/>
</dbReference>
<keyword evidence="3" id="KW-1185">Reference proteome</keyword>
<comment type="caution">
    <text evidence="2">The sequence shown here is derived from an EMBL/GenBank/DDBJ whole genome shotgun (WGS) entry which is preliminary data.</text>
</comment>
<reference evidence="2 3" key="1">
    <citation type="submission" date="2020-02" db="EMBL/GenBank/DDBJ databases">
        <authorList>
            <person name="Ma Q."/>
            <person name="Huang Y."/>
            <person name="Song X."/>
            <person name="Pei D."/>
        </authorList>
    </citation>
    <scope>NUCLEOTIDE SEQUENCE [LARGE SCALE GENOMIC DNA]</scope>
    <source>
        <strain evidence="2">Sxm20200214</strain>
        <tissue evidence="2">Leaf</tissue>
    </source>
</reference>
<dbReference type="AlphaFoldDB" id="A0A8X8AZV5"/>
<evidence type="ECO:0000313" key="3">
    <source>
        <dbReference type="Proteomes" id="UP000886595"/>
    </source>
</evidence>
<feature type="region of interest" description="Disordered" evidence="1">
    <location>
        <begin position="1"/>
        <end position="20"/>
    </location>
</feature>
<proteinExistence type="predicted"/>
<gene>
    <name evidence="2" type="ORF">Bca52824_018869</name>
</gene>
<evidence type="ECO:0000256" key="1">
    <source>
        <dbReference type="SAM" id="MobiDB-lite"/>
    </source>
</evidence>
<sequence>MGHCNTNQPKRTSGWNFDNEPLQRTLPATRAVEDLGDVGLVENFSEFGLDAVVHSSRLRSLFLSLVFLLLPVVSCSVSPPCSSSLGLRAISGELPVRERPLALTGLGFLCIIAQSIPSDTGGGFLQRSLGSWFSVVTSGGGGSRGVIDRLRVTP</sequence>
<evidence type="ECO:0000313" key="2">
    <source>
        <dbReference type="EMBL" id="KAG2315747.1"/>
    </source>
</evidence>
<accession>A0A8X8AZV5</accession>
<organism evidence="2 3">
    <name type="scientific">Brassica carinata</name>
    <name type="common">Ethiopian mustard</name>
    <name type="synonym">Abyssinian cabbage</name>
    <dbReference type="NCBI Taxonomy" id="52824"/>
    <lineage>
        <taxon>Eukaryota</taxon>
        <taxon>Viridiplantae</taxon>
        <taxon>Streptophyta</taxon>
        <taxon>Embryophyta</taxon>
        <taxon>Tracheophyta</taxon>
        <taxon>Spermatophyta</taxon>
        <taxon>Magnoliopsida</taxon>
        <taxon>eudicotyledons</taxon>
        <taxon>Gunneridae</taxon>
        <taxon>Pentapetalae</taxon>
        <taxon>rosids</taxon>
        <taxon>malvids</taxon>
        <taxon>Brassicales</taxon>
        <taxon>Brassicaceae</taxon>
        <taxon>Brassiceae</taxon>
        <taxon>Brassica</taxon>
    </lineage>
</organism>
<feature type="compositionally biased region" description="Polar residues" evidence="1">
    <location>
        <begin position="1"/>
        <end position="16"/>
    </location>
</feature>
<dbReference type="EMBL" id="JAAMPC010000004">
    <property type="protein sequence ID" value="KAG2315747.1"/>
    <property type="molecule type" value="Genomic_DNA"/>
</dbReference>